<dbReference type="NCBIfam" id="NF005435">
    <property type="entry name" value="PRK07021.1"/>
    <property type="match status" value="1"/>
</dbReference>
<evidence type="ECO:0000313" key="12">
    <source>
        <dbReference type="Proteomes" id="UP000663444"/>
    </source>
</evidence>
<name>A0A974SS69_9RHOO</name>
<dbReference type="PANTHER" id="PTHR35091:SF2">
    <property type="entry name" value="FLAGELLAR PROTEIN FLIL"/>
    <property type="match status" value="1"/>
</dbReference>
<dbReference type="GO" id="GO:0005886">
    <property type="term" value="C:plasma membrane"/>
    <property type="evidence" value="ECO:0007669"/>
    <property type="project" value="UniProtKB-SubCell"/>
</dbReference>
<comment type="similarity">
    <text evidence="3 10">Belongs to the FliL family.</text>
</comment>
<keyword evidence="5 10" id="KW-0145">Chemotaxis</keyword>
<dbReference type="GO" id="GO:0006935">
    <property type="term" value="P:chemotaxis"/>
    <property type="evidence" value="ECO:0007669"/>
    <property type="project" value="UniProtKB-KW"/>
</dbReference>
<dbReference type="GO" id="GO:0009425">
    <property type="term" value="C:bacterial-type flagellum basal body"/>
    <property type="evidence" value="ECO:0007669"/>
    <property type="project" value="InterPro"/>
</dbReference>
<sequence>MAKEEKAADTADAPPKKSKKLLIIIVAAVLLLVLIGGGAAFLLLKKSGDAAEGDEVAAETDKGKKKKAEKEAPPVYIPMEPFTVNLVPETGEQYLQVTISVEAEDAAVAEKLKQYMPKLRHEIMNILSSKKPSEIATRDGKKLLADEIKATINGIVDVEPAKGKASEGAVRAVLFTTFIIQ</sequence>
<keyword evidence="9 10" id="KW-0472">Membrane</keyword>
<dbReference type="Pfam" id="PF03748">
    <property type="entry name" value="FliL"/>
    <property type="match status" value="1"/>
</dbReference>
<evidence type="ECO:0000256" key="3">
    <source>
        <dbReference type="ARBA" id="ARBA00008281"/>
    </source>
</evidence>
<evidence type="ECO:0000256" key="6">
    <source>
        <dbReference type="ARBA" id="ARBA00022692"/>
    </source>
</evidence>
<dbReference type="GO" id="GO:0071978">
    <property type="term" value="P:bacterial-type flagellum-dependent swarming motility"/>
    <property type="evidence" value="ECO:0007669"/>
    <property type="project" value="TreeGrafter"/>
</dbReference>
<dbReference type="Proteomes" id="UP000663444">
    <property type="component" value="Chromosome"/>
</dbReference>
<evidence type="ECO:0000256" key="2">
    <source>
        <dbReference type="ARBA" id="ARBA00004162"/>
    </source>
</evidence>
<organism evidence="11 12">
    <name type="scientific">Azospira restricta</name>
    <dbReference type="NCBI Taxonomy" id="404405"/>
    <lineage>
        <taxon>Bacteria</taxon>
        <taxon>Pseudomonadati</taxon>
        <taxon>Pseudomonadota</taxon>
        <taxon>Betaproteobacteria</taxon>
        <taxon>Rhodocyclales</taxon>
        <taxon>Rhodocyclaceae</taxon>
        <taxon>Azospira</taxon>
    </lineage>
</organism>
<evidence type="ECO:0000256" key="7">
    <source>
        <dbReference type="ARBA" id="ARBA00022779"/>
    </source>
</evidence>
<keyword evidence="11" id="KW-0282">Flagellum</keyword>
<evidence type="ECO:0000256" key="1">
    <source>
        <dbReference type="ARBA" id="ARBA00002254"/>
    </source>
</evidence>
<keyword evidence="8 10" id="KW-1133">Transmembrane helix</keyword>
<keyword evidence="12" id="KW-1185">Reference proteome</keyword>
<keyword evidence="7 10" id="KW-0283">Flagellar rotation</keyword>
<evidence type="ECO:0000256" key="5">
    <source>
        <dbReference type="ARBA" id="ARBA00022500"/>
    </source>
</evidence>
<accession>A0A974SS69</accession>
<evidence type="ECO:0000256" key="8">
    <source>
        <dbReference type="ARBA" id="ARBA00022989"/>
    </source>
</evidence>
<keyword evidence="11" id="KW-0969">Cilium</keyword>
<keyword evidence="11" id="KW-0966">Cell projection</keyword>
<proteinExistence type="inferred from homology"/>
<dbReference type="AlphaFoldDB" id="A0A974SS69"/>
<comment type="function">
    <text evidence="1 10">Controls the rotational direction of flagella during chemotaxis.</text>
</comment>
<protein>
    <recommendedName>
        <fullName evidence="10">Flagellar protein FliL</fullName>
    </recommendedName>
</protein>
<gene>
    <name evidence="11" type="ORF">IWH25_09140</name>
</gene>
<dbReference type="InterPro" id="IPR005503">
    <property type="entry name" value="FliL"/>
</dbReference>
<keyword evidence="4" id="KW-1003">Cell membrane</keyword>
<feature type="transmembrane region" description="Helical" evidence="10">
    <location>
        <begin position="21"/>
        <end position="44"/>
    </location>
</feature>
<dbReference type="PANTHER" id="PTHR35091">
    <property type="entry name" value="FLAGELLAR PROTEIN FLIL"/>
    <property type="match status" value="1"/>
</dbReference>
<evidence type="ECO:0000256" key="9">
    <source>
        <dbReference type="ARBA" id="ARBA00023136"/>
    </source>
</evidence>
<dbReference type="EMBL" id="CP064781">
    <property type="protein sequence ID" value="QRJ65467.1"/>
    <property type="molecule type" value="Genomic_DNA"/>
</dbReference>
<reference evidence="11" key="1">
    <citation type="submission" date="2020-11" db="EMBL/GenBank/DDBJ databases">
        <title>Azospira restricta DSM 18626 genome sequence.</title>
        <authorList>
            <person name="Moe W.M."/>
        </authorList>
    </citation>
    <scope>NUCLEOTIDE SEQUENCE</scope>
    <source>
        <strain evidence="11">DSM 18626</strain>
    </source>
</reference>
<evidence type="ECO:0000313" key="11">
    <source>
        <dbReference type="EMBL" id="QRJ65467.1"/>
    </source>
</evidence>
<keyword evidence="10" id="KW-0997">Cell inner membrane</keyword>
<dbReference type="RefSeq" id="WP_203388998.1">
    <property type="nucleotide sequence ID" value="NZ_CP064781.1"/>
</dbReference>
<keyword evidence="6 10" id="KW-0812">Transmembrane</keyword>
<comment type="subcellular location">
    <subcellularLocation>
        <location evidence="10">Cell inner membrane</location>
    </subcellularLocation>
    <subcellularLocation>
        <location evidence="2">Cell membrane</location>
        <topology evidence="2">Single-pass membrane protein</topology>
    </subcellularLocation>
</comment>
<dbReference type="KEGG" id="ares:IWH25_09140"/>
<evidence type="ECO:0000256" key="10">
    <source>
        <dbReference type="RuleBase" id="RU364125"/>
    </source>
</evidence>
<evidence type="ECO:0000256" key="4">
    <source>
        <dbReference type="ARBA" id="ARBA00022475"/>
    </source>
</evidence>